<evidence type="ECO:0000259" key="13">
    <source>
        <dbReference type="PROSITE" id="PS50109"/>
    </source>
</evidence>
<comment type="cofactor">
    <cofactor evidence="2">
        <name>a divalent metal cation</name>
        <dbReference type="ChEBI" id="CHEBI:60240"/>
    </cofactor>
</comment>
<dbReference type="InterPro" id="IPR003594">
    <property type="entry name" value="HATPase_dom"/>
</dbReference>
<dbReference type="FunFam" id="3.30.565.10:FF:000006">
    <property type="entry name" value="Sensor histidine kinase WalK"/>
    <property type="match status" value="1"/>
</dbReference>
<evidence type="ECO:0000256" key="4">
    <source>
        <dbReference type="ARBA" id="ARBA00012438"/>
    </source>
</evidence>
<gene>
    <name evidence="15" type="ORF">BKM31_14635</name>
</gene>
<evidence type="ECO:0000256" key="12">
    <source>
        <dbReference type="SAM" id="Phobius"/>
    </source>
</evidence>
<evidence type="ECO:0000256" key="1">
    <source>
        <dbReference type="ARBA" id="ARBA00000085"/>
    </source>
</evidence>
<keyword evidence="16" id="KW-1185">Reference proteome</keyword>
<dbReference type="EMBL" id="CP017717">
    <property type="protein sequence ID" value="AQZ62533.1"/>
    <property type="molecule type" value="Genomic_DNA"/>
</dbReference>
<dbReference type="InterPro" id="IPR050428">
    <property type="entry name" value="TCS_sensor_his_kinase"/>
</dbReference>
<evidence type="ECO:0000256" key="7">
    <source>
        <dbReference type="ARBA" id="ARBA00022692"/>
    </source>
</evidence>
<dbReference type="PROSITE" id="PS50109">
    <property type="entry name" value="HIS_KIN"/>
    <property type="match status" value="1"/>
</dbReference>
<keyword evidence="11 12" id="KW-0472">Membrane</keyword>
<dbReference type="Proteomes" id="UP000190797">
    <property type="component" value="Chromosome"/>
</dbReference>
<organism evidence="15 16">
    <name type="scientific">[Actinomadura] parvosata subsp. kistnae</name>
    <dbReference type="NCBI Taxonomy" id="1909395"/>
    <lineage>
        <taxon>Bacteria</taxon>
        <taxon>Bacillati</taxon>
        <taxon>Actinomycetota</taxon>
        <taxon>Actinomycetes</taxon>
        <taxon>Streptosporangiales</taxon>
        <taxon>Streptosporangiaceae</taxon>
        <taxon>Nonomuraea</taxon>
    </lineage>
</organism>
<dbReference type="GO" id="GO:0000155">
    <property type="term" value="F:phosphorelay sensor kinase activity"/>
    <property type="evidence" value="ECO:0007669"/>
    <property type="project" value="InterPro"/>
</dbReference>
<dbReference type="PROSITE" id="PS50885">
    <property type="entry name" value="HAMP"/>
    <property type="match status" value="1"/>
</dbReference>
<keyword evidence="10" id="KW-0902">Two-component regulatory system</keyword>
<dbReference type="SUPFAM" id="SSF158472">
    <property type="entry name" value="HAMP domain-like"/>
    <property type="match status" value="1"/>
</dbReference>
<dbReference type="InterPro" id="IPR036097">
    <property type="entry name" value="HisK_dim/P_sf"/>
</dbReference>
<protein>
    <recommendedName>
        <fullName evidence="4">histidine kinase</fullName>
        <ecNumber evidence="4">2.7.13.3</ecNumber>
    </recommendedName>
</protein>
<evidence type="ECO:0000256" key="10">
    <source>
        <dbReference type="ARBA" id="ARBA00023012"/>
    </source>
</evidence>
<evidence type="ECO:0000256" key="3">
    <source>
        <dbReference type="ARBA" id="ARBA00004236"/>
    </source>
</evidence>
<dbReference type="EC" id="2.7.13.3" evidence="4"/>
<dbReference type="CDD" id="cd00075">
    <property type="entry name" value="HATPase"/>
    <property type="match status" value="1"/>
</dbReference>
<comment type="subcellular location">
    <subcellularLocation>
        <location evidence="3">Cell membrane</location>
    </subcellularLocation>
</comment>
<dbReference type="KEGG" id="noa:BKM31_14635"/>
<accession>A0A1U9ZX56</accession>
<sequence>MKPVLPLRHRLLIALLGLCAAGLAAFATASVLLLDHSLLTRVDTQLTEVATTFGRRPVPPPPSADTLRTPQLPTQFRIAFYSPSGALLRNLPTENANGPALSPAVIARAPRVPVTVSASTGPEQWRVLVKGLPDGTRLAVSMSLEPNRATVHQILVIEVVVGSLVLLLLGMLALAVVRLGLRPLTRMERTAEAIAGGDLDRRVDDTDPATESGRLGRALNIMLERLATALRESERSERRLRHFVADASHELRTPLTSIRGFAELYHHGQGPRDPAAERLLRRIEAEAARMGVLVEDMLLLARMDQEPTLEPTVVDLHVLTGDVVHAARARDRDRPIRLAVSDEPVFVLGDEHRLHQVIANLVGNAIQHTAPGTEVRVEVGPRAVAGVPAPGAVSVGSGPAPHARAALIEVRDEGQGIDPEHLPYLFDRFYRADAGRSRGSGGTGLGLAIAAALVQAHHGRIEVTSTPRRGTIFRVLLPLNQPEDG</sequence>
<evidence type="ECO:0000256" key="2">
    <source>
        <dbReference type="ARBA" id="ARBA00001968"/>
    </source>
</evidence>
<keyword evidence="5" id="KW-0597">Phosphoprotein</keyword>
<comment type="catalytic activity">
    <reaction evidence="1">
        <text>ATP + protein L-histidine = ADP + protein N-phospho-L-histidine.</text>
        <dbReference type="EC" id="2.7.13.3"/>
    </reaction>
</comment>
<name>A0A1U9ZX56_9ACTN</name>
<dbReference type="AlphaFoldDB" id="A0A1U9ZX56"/>
<dbReference type="PANTHER" id="PTHR45436">
    <property type="entry name" value="SENSOR HISTIDINE KINASE YKOH"/>
    <property type="match status" value="1"/>
</dbReference>
<dbReference type="PRINTS" id="PR00344">
    <property type="entry name" value="BCTRLSENSOR"/>
</dbReference>
<dbReference type="GO" id="GO:0005509">
    <property type="term" value="F:calcium ion binding"/>
    <property type="evidence" value="ECO:0007669"/>
    <property type="project" value="UniProtKB-ARBA"/>
</dbReference>
<keyword evidence="7 12" id="KW-0812">Transmembrane</keyword>
<dbReference type="InterPro" id="IPR003660">
    <property type="entry name" value="HAMP_dom"/>
</dbReference>
<dbReference type="SUPFAM" id="SSF47384">
    <property type="entry name" value="Homodimeric domain of signal transducing histidine kinase"/>
    <property type="match status" value="1"/>
</dbReference>
<dbReference type="Pfam" id="PF02518">
    <property type="entry name" value="HATPase_c"/>
    <property type="match status" value="1"/>
</dbReference>
<dbReference type="SMART" id="SM00388">
    <property type="entry name" value="HisKA"/>
    <property type="match status" value="1"/>
</dbReference>
<feature type="transmembrane region" description="Helical" evidence="12">
    <location>
        <begin position="154"/>
        <end position="177"/>
    </location>
</feature>
<evidence type="ECO:0000256" key="8">
    <source>
        <dbReference type="ARBA" id="ARBA00022777"/>
    </source>
</evidence>
<dbReference type="Pfam" id="PF00672">
    <property type="entry name" value="HAMP"/>
    <property type="match status" value="1"/>
</dbReference>
<evidence type="ECO:0000256" key="9">
    <source>
        <dbReference type="ARBA" id="ARBA00022989"/>
    </source>
</evidence>
<evidence type="ECO:0000259" key="14">
    <source>
        <dbReference type="PROSITE" id="PS50885"/>
    </source>
</evidence>
<evidence type="ECO:0000313" key="15">
    <source>
        <dbReference type="EMBL" id="AQZ62533.1"/>
    </source>
</evidence>
<dbReference type="RefSeq" id="WP_080038689.1">
    <property type="nucleotide sequence ID" value="NZ_CP017717.1"/>
</dbReference>
<dbReference type="PANTHER" id="PTHR45436:SF5">
    <property type="entry name" value="SENSOR HISTIDINE KINASE TRCS"/>
    <property type="match status" value="1"/>
</dbReference>
<keyword evidence="8" id="KW-0418">Kinase</keyword>
<dbReference type="CDD" id="cd00082">
    <property type="entry name" value="HisKA"/>
    <property type="match status" value="1"/>
</dbReference>
<proteinExistence type="predicted"/>
<evidence type="ECO:0000256" key="11">
    <source>
        <dbReference type="ARBA" id="ARBA00023136"/>
    </source>
</evidence>
<evidence type="ECO:0000313" key="16">
    <source>
        <dbReference type="Proteomes" id="UP000190797"/>
    </source>
</evidence>
<dbReference type="Gene3D" id="3.30.565.10">
    <property type="entry name" value="Histidine kinase-like ATPase, C-terminal domain"/>
    <property type="match status" value="1"/>
</dbReference>
<dbReference type="OrthoDB" id="9786919at2"/>
<feature type="domain" description="HAMP" evidence="14">
    <location>
        <begin position="178"/>
        <end position="231"/>
    </location>
</feature>
<reference evidence="16" key="1">
    <citation type="journal article" date="2017" name="Med. Chem. Commun.">
        <title>Nonomuraea sp. ATCC 55076 harbours the largest actinomycete chromosome to date and the kistamicin biosynthetic gene cluster.</title>
        <authorList>
            <person name="Nazari B."/>
            <person name="Forneris C.C."/>
            <person name="Gibson M.I."/>
            <person name="Moon K."/>
            <person name="Schramma K.R."/>
            <person name="Seyedsayamdost M.R."/>
        </authorList>
    </citation>
    <scope>NUCLEOTIDE SEQUENCE [LARGE SCALE GENOMIC DNA]</scope>
    <source>
        <strain evidence="16">ATCC 55076</strain>
    </source>
</reference>
<evidence type="ECO:0000256" key="5">
    <source>
        <dbReference type="ARBA" id="ARBA00022553"/>
    </source>
</evidence>
<dbReference type="SMART" id="SM00304">
    <property type="entry name" value="HAMP"/>
    <property type="match status" value="1"/>
</dbReference>
<dbReference type="FunFam" id="1.10.287.130:FF:000001">
    <property type="entry name" value="Two-component sensor histidine kinase"/>
    <property type="match status" value="1"/>
</dbReference>
<dbReference type="SMART" id="SM00387">
    <property type="entry name" value="HATPase_c"/>
    <property type="match status" value="1"/>
</dbReference>
<dbReference type="STRING" id="1909395.BKM31_14635"/>
<keyword evidence="6" id="KW-0808">Transferase</keyword>
<feature type="domain" description="Histidine kinase" evidence="13">
    <location>
        <begin position="246"/>
        <end position="481"/>
    </location>
</feature>
<dbReference type="GO" id="GO:0005886">
    <property type="term" value="C:plasma membrane"/>
    <property type="evidence" value="ECO:0007669"/>
    <property type="project" value="UniProtKB-SubCell"/>
</dbReference>
<evidence type="ECO:0000256" key="6">
    <source>
        <dbReference type="ARBA" id="ARBA00022679"/>
    </source>
</evidence>
<dbReference type="Gene3D" id="1.10.287.130">
    <property type="match status" value="1"/>
</dbReference>
<dbReference type="Gene3D" id="6.10.340.10">
    <property type="match status" value="1"/>
</dbReference>
<dbReference type="SUPFAM" id="SSF55874">
    <property type="entry name" value="ATPase domain of HSP90 chaperone/DNA topoisomerase II/histidine kinase"/>
    <property type="match status" value="1"/>
</dbReference>
<dbReference type="InterPro" id="IPR005467">
    <property type="entry name" value="His_kinase_dom"/>
</dbReference>
<dbReference type="InterPro" id="IPR036890">
    <property type="entry name" value="HATPase_C_sf"/>
</dbReference>
<dbReference type="InterPro" id="IPR003661">
    <property type="entry name" value="HisK_dim/P_dom"/>
</dbReference>
<keyword evidence="9 12" id="KW-1133">Transmembrane helix</keyword>
<dbReference type="Pfam" id="PF00512">
    <property type="entry name" value="HisKA"/>
    <property type="match status" value="1"/>
</dbReference>
<dbReference type="InterPro" id="IPR004358">
    <property type="entry name" value="Sig_transdc_His_kin-like_C"/>
</dbReference>
<dbReference type="CDD" id="cd06225">
    <property type="entry name" value="HAMP"/>
    <property type="match status" value="1"/>
</dbReference>